<feature type="chain" id="PRO_5006668670" evidence="4">
    <location>
        <begin position="26"/>
        <end position="175"/>
    </location>
</feature>
<evidence type="ECO:0000256" key="3">
    <source>
        <dbReference type="ARBA" id="ARBA00023180"/>
    </source>
</evidence>
<dbReference type="InterPro" id="IPR051093">
    <property type="entry name" value="Neuroligin/BSAL"/>
</dbReference>
<dbReference type="SUPFAM" id="SSF53474">
    <property type="entry name" value="alpha/beta-Hydrolases"/>
    <property type="match status" value="1"/>
</dbReference>
<evidence type="ECO:0000256" key="1">
    <source>
        <dbReference type="ARBA" id="ARBA00005964"/>
    </source>
</evidence>
<comment type="caution">
    <text evidence="6">The sequence shown here is derived from an EMBL/GenBank/DDBJ whole genome shotgun (WGS) entry which is preliminary data.</text>
</comment>
<name>A0A0T6BH69_9SCAR</name>
<keyword evidence="3" id="KW-0325">Glycoprotein</keyword>
<keyword evidence="7" id="KW-1185">Reference proteome</keyword>
<reference evidence="6 7" key="1">
    <citation type="submission" date="2015-09" db="EMBL/GenBank/DDBJ databases">
        <title>Draft genome of the scarab beetle Oryctes borbonicus.</title>
        <authorList>
            <person name="Meyer J.M."/>
            <person name="Markov G.V."/>
            <person name="Baskaran P."/>
            <person name="Herrmann M."/>
            <person name="Sommer R.J."/>
            <person name="Roedelsperger C."/>
        </authorList>
    </citation>
    <scope>NUCLEOTIDE SEQUENCE [LARGE SCALE GENOMIC DNA]</scope>
    <source>
        <strain evidence="6">OB123</strain>
        <tissue evidence="6">Whole animal</tissue>
    </source>
</reference>
<dbReference type="EMBL" id="LJIG01000280">
    <property type="protein sequence ID" value="KRT86660.1"/>
    <property type="molecule type" value="Genomic_DNA"/>
</dbReference>
<proteinExistence type="inferred from homology"/>
<evidence type="ECO:0000313" key="7">
    <source>
        <dbReference type="Proteomes" id="UP000051574"/>
    </source>
</evidence>
<feature type="domain" description="Carboxylesterase type B" evidence="5">
    <location>
        <begin position="31"/>
        <end position="175"/>
    </location>
</feature>
<accession>A0A0T6BH69</accession>
<dbReference type="PANTHER" id="PTHR43903">
    <property type="entry name" value="NEUROLIGIN"/>
    <property type="match status" value="1"/>
</dbReference>
<dbReference type="Gene3D" id="3.40.50.1820">
    <property type="entry name" value="alpha/beta hydrolase"/>
    <property type="match status" value="1"/>
</dbReference>
<protein>
    <submittedName>
        <fullName evidence="6">Esterase</fullName>
    </submittedName>
</protein>
<sequence>MPSRCVSQNRLSAFVFIVFLTTTQAGPRYSSRIVQVETGDIRGIILELNSRHLEPVEVFRGVPYAAPPIGPLRFSSPQLPLPWPGTRLADTFGAVCPQRYPDISNRTVALQHMPKGRYHYLKKFVPLLINQSEDCLFLNIYVPGSGNRGLEAPYAVLVFVHGESFEWGSGNPYDG</sequence>
<feature type="non-terminal residue" evidence="6">
    <location>
        <position position="175"/>
    </location>
</feature>
<evidence type="ECO:0000259" key="5">
    <source>
        <dbReference type="Pfam" id="PF00135"/>
    </source>
</evidence>
<dbReference type="OrthoDB" id="3200163at2759"/>
<evidence type="ECO:0000256" key="2">
    <source>
        <dbReference type="ARBA" id="ARBA00022729"/>
    </source>
</evidence>
<dbReference type="PROSITE" id="PS00941">
    <property type="entry name" value="CARBOXYLESTERASE_B_2"/>
    <property type="match status" value="1"/>
</dbReference>
<keyword evidence="2 4" id="KW-0732">Signal</keyword>
<feature type="signal peptide" evidence="4">
    <location>
        <begin position="1"/>
        <end position="25"/>
    </location>
</feature>
<comment type="similarity">
    <text evidence="1">Belongs to the type-B carboxylesterase/lipase family.</text>
</comment>
<evidence type="ECO:0000256" key="4">
    <source>
        <dbReference type="SAM" id="SignalP"/>
    </source>
</evidence>
<dbReference type="InterPro" id="IPR002018">
    <property type="entry name" value="CarbesteraseB"/>
</dbReference>
<dbReference type="Proteomes" id="UP000051574">
    <property type="component" value="Unassembled WGS sequence"/>
</dbReference>
<organism evidence="6 7">
    <name type="scientific">Oryctes borbonicus</name>
    <dbReference type="NCBI Taxonomy" id="1629725"/>
    <lineage>
        <taxon>Eukaryota</taxon>
        <taxon>Metazoa</taxon>
        <taxon>Ecdysozoa</taxon>
        <taxon>Arthropoda</taxon>
        <taxon>Hexapoda</taxon>
        <taxon>Insecta</taxon>
        <taxon>Pterygota</taxon>
        <taxon>Neoptera</taxon>
        <taxon>Endopterygota</taxon>
        <taxon>Coleoptera</taxon>
        <taxon>Polyphaga</taxon>
        <taxon>Scarabaeiformia</taxon>
        <taxon>Scarabaeidae</taxon>
        <taxon>Dynastinae</taxon>
        <taxon>Oryctes</taxon>
    </lineage>
</organism>
<dbReference type="InterPro" id="IPR029058">
    <property type="entry name" value="AB_hydrolase_fold"/>
</dbReference>
<gene>
    <name evidence="6" type="ORF">AMK59_2826</name>
</gene>
<dbReference type="InterPro" id="IPR019819">
    <property type="entry name" value="Carboxylesterase_B_CS"/>
</dbReference>
<dbReference type="AlphaFoldDB" id="A0A0T6BH69"/>
<evidence type="ECO:0000313" key="6">
    <source>
        <dbReference type="EMBL" id="KRT86660.1"/>
    </source>
</evidence>
<dbReference type="Pfam" id="PF00135">
    <property type="entry name" value="COesterase"/>
    <property type="match status" value="1"/>
</dbReference>